<protein>
    <recommendedName>
        <fullName evidence="10">Sec20 C-terminal domain-containing protein</fullName>
    </recommendedName>
</protein>
<dbReference type="Proteomes" id="UP001162164">
    <property type="component" value="Unassembled WGS sequence"/>
</dbReference>
<evidence type="ECO:0000256" key="7">
    <source>
        <dbReference type="ARBA" id="ARBA00023054"/>
    </source>
</evidence>
<evidence type="ECO:0000313" key="11">
    <source>
        <dbReference type="EMBL" id="KAJ8984829.1"/>
    </source>
</evidence>
<dbReference type="InterPro" id="IPR005606">
    <property type="entry name" value="Sec20"/>
</dbReference>
<keyword evidence="4" id="KW-0256">Endoplasmic reticulum</keyword>
<evidence type="ECO:0000256" key="3">
    <source>
        <dbReference type="ARBA" id="ARBA00022692"/>
    </source>
</evidence>
<comment type="similarity">
    <text evidence="9">Belongs to the SEC20 family.</text>
</comment>
<sequence>MVLRNRQKRDKESLVKMSSNVTDQLLSISRQLADTTQRSANTLETLVTSSDSVTGTQDELKVTSGAINQSGKMLAKYGRREFTDKILIGRSHLCKKQPFAMELSLKSKLERTVRRRCAYIGKPLTHKEDKQKKLIPRLLDSMDDDLNIRIFVQEANINQIAAFILGACVRF</sequence>
<keyword evidence="6" id="KW-1133">Transmembrane helix</keyword>
<dbReference type="Pfam" id="PF03908">
    <property type="entry name" value="Sec20"/>
    <property type="match status" value="1"/>
</dbReference>
<evidence type="ECO:0000313" key="12">
    <source>
        <dbReference type="Proteomes" id="UP001162164"/>
    </source>
</evidence>
<feature type="domain" description="Sec20 C-terminal" evidence="10">
    <location>
        <begin position="18"/>
        <end position="88"/>
    </location>
</feature>
<evidence type="ECO:0000259" key="10">
    <source>
        <dbReference type="Pfam" id="PF03908"/>
    </source>
</evidence>
<evidence type="ECO:0000256" key="4">
    <source>
        <dbReference type="ARBA" id="ARBA00022824"/>
    </source>
</evidence>
<dbReference type="InterPro" id="IPR056173">
    <property type="entry name" value="Sec20_C"/>
</dbReference>
<comment type="caution">
    <text evidence="11">The sequence shown here is derived from an EMBL/GenBank/DDBJ whole genome shotgun (WGS) entry which is preliminary data.</text>
</comment>
<name>A0ABQ9K3B6_9CUCU</name>
<evidence type="ECO:0000256" key="6">
    <source>
        <dbReference type="ARBA" id="ARBA00022989"/>
    </source>
</evidence>
<proteinExistence type="inferred from homology"/>
<evidence type="ECO:0000256" key="1">
    <source>
        <dbReference type="ARBA" id="ARBA00004163"/>
    </source>
</evidence>
<dbReference type="EMBL" id="JAPWTJ010000025">
    <property type="protein sequence ID" value="KAJ8984829.1"/>
    <property type="molecule type" value="Genomic_DNA"/>
</dbReference>
<keyword evidence="7" id="KW-0175">Coiled coil</keyword>
<evidence type="ECO:0000256" key="2">
    <source>
        <dbReference type="ARBA" id="ARBA00022448"/>
    </source>
</evidence>
<keyword evidence="5" id="KW-0931">ER-Golgi transport</keyword>
<keyword evidence="12" id="KW-1185">Reference proteome</keyword>
<dbReference type="PANTHER" id="PTHR12825:SF0">
    <property type="entry name" value="VESICLE TRANSPORT PROTEIN SEC20"/>
    <property type="match status" value="1"/>
</dbReference>
<organism evidence="11 12">
    <name type="scientific">Molorchus minor</name>
    <dbReference type="NCBI Taxonomy" id="1323400"/>
    <lineage>
        <taxon>Eukaryota</taxon>
        <taxon>Metazoa</taxon>
        <taxon>Ecdysozoa</taxon>
        <taxon>Arthropoda</taxon>
        <taxon>Hexapoda</taxon>
        <taxon>Insecta</taxon>
        <taxon>Pterygota</taxon>
        <taxon>Neoptera</taxon>
        <taxon>Endopterygota</taxon>
        <taxon>Coleoptera</taxon>
        <taxon>Polyphaga</taxon>
        <taxon>Cucujiformia</taxon>
        <taxon>Chrysomeloidea</taxon>
        <taxon>Cerambycidae</taxon>
        <taxon>Lamiinae</taxon>
        <taxon>Monochamini</taxon>
        <taxon>Molorchus</taxon>
    </lineage>
</organism>
<dbReference type="PANTHER" id="PTHR12825">
    <property type="entry name" value="BNIP1-RELATED"/>
    <property type="match status" value="1"/>
</dbReference>
<gene>
    <name evidence="11" type="ORF">NQ317_013028</name>
</gene>
<evidence type="ECO:0000256" key="8">
    <source>
        <dbReference type="ARBA" id="ARBA00023136"/>
    </source>
</evidence>
<keyword evidence="2" id="KW-0813">Transport</keyword>
<evidence type="ECO:0000256" key="5">
    <source>
        <dbReference type="ARBA" id="ARBA00022892"/>
    </source>
</evidence>
<reference evidence="11" key="1">
    <citation type="journal article" date="2023" name="Insect Mol. Biol.">
        <title>Genome sequencing provides insights into the evolution of gene families encoding plant cell wall-degrading enzymes in longhorned beetles.</title>
        <authorList>
            <person name="Shin N.R."/>
            <person name="Okamura Y."/>
            <person name="Kirsch R."/>
            <person name="Pauchet Y."/>
        </authorList>
    </citation>
    <scope>NUCLEOTIDE SEQUENCE</scope>
    <source>
        <strain evidence="11">MMC_N1</strain>
    </source>
</reference>
<comment type="subcellular location">
    <subcellularLocation>
        <location evidence="1">Endoplasmic reticulum membrane</location>
        <topology evidence="1">Single-pass type IV membrane protein</topology>
    </subcellularLocation>
</comment>
<keyword evidence="3" id="KW-0812">Transmembrane</keyword>
<accession>A0ABQ9K3B6</accession>
<keyword evidence="8" id="KW-0472">Membrane</keyword>
<evidence type="ECO:0000256" key="9">
    <source>
        <dbReference type="ARBA" id="ARBA00037934"/>
    </source>
</evidence>